<dbReference type="PANTHER" id="PTHR22939:SF129">
    <property type="entry name" value="SERINE PROTEASE HTRA2, MITOCHONDRIAL"/>
    <property type="match status" value="1"/>
</dbReference>
<accession>G4QJH6</accession>
<dbReference type="Pfam" id="PF13365">
    <property type="entry name" value="Trypsin_2"/>
    <property type="match status" value="1"/>
</dbReference>
<keyword evidence="1" id="KW-0732">Signal</keyword>
<dbReference type="SUPFAM" id="SSF50494">
    <property type="entry name" value="Trypsin-like serine proteases"/>
    <property type="match status" value="1"/>
</dbReference>
<dbReference type="InterPro" id="IPR001940">
    <property type="entry name" value="Peptidase_S1C"/>
</dbReference>
<evidence type="ECO:0000256" key="1">
    <source>
        <dbReference type="SAM" id="SignalP"/>
    </source>
</evidence>
<keyword evidence="3" id="KW-1185">Reference proteome</keyword>
<dbReference type="KEGG" id="gni:GNIT_0428"/>
<dbReference type="OrthoDB" id="8581982at2"/>
<dbReference type="InterPro" id="IPR009003">
    <property type="entry name" value="Peptidase_S1_PA"/>
</dbReference>
<dbReference type="GO" id="GO:0004252">
    <property type="term" value="F:serine-type endopeptidase activity"/>
    <property type="evidence" value="ECO:0007669"/>
    <property type="project" value="InterPro"/>
</dbReference>
<protein>
    <submittedName>
        <fullName evidence="2">Peptidase</fullName>
    </submittedName>
</protein>
<proteinExistence type="predicted"/>
<gene>
    <name evidence="2" type="ordered locus">GNIT_0428</name>
</gene>
<dbReference type="RefSeq" id="WP_014107459.1">
    <property type="nucleotide sequence ID" value="NC_016041.1"/>
</dbReference>
<feature type="chain" id="PRO_5003467320" evidence="1">
    <location>
        <begin position="23"/>
        <end position="421"/>
    </location>
</feature>
<dbReference type="STRING" id="1085623.GNIT_0428"/>
<dbReference type="AlphaFoldDB" id="G4QJH6"/>
<dbReference type="Gene3D" id="2.40.10.120">
    <property type="match status" value="1"/>
</dbReference>
<dbReference type="PANTHER" id="PTHR22939">
    <property type="entry name" value="SERINE PROTEASE FAMILY S1C HTRA-RELATED"/>
    <property type="match status" value="1"/>
</dbReference>
<name>G4QJH6_GLANF</name>
<evidence type="ECO:0000313" key="3">
    <source>
        <dbReference type="Proteomes" id="UP000009282"/>
    </source>
</evidence>
<reference evidence="2 3" key="1">
    <citation type="journal article" date="2011" name="J. Bacteriol.">
        <title>Complete genome sequence of seawater bacterium Glaciecola nitratireducens FR1064T.</title>
        <authorList>
            <person name="Bian F."/>
            <person name="Qin Q.L."/>
            <person name="Xie B.B."/>
            <person name="Shu Y.L."/>
            <person name="Zhang X.Y."/>
            <person name="Yu Y."/>
            <person name="Chen B."/>
            <person name="Chen X.L."/>
            <person name="Zhou B.C."/>
            <person name="Zhang Y.Z."/>
        </authorList>
    </citation>
    <scope>NUCLEOTIDE SEQUENCE [LARGE SCALE GENOMIC DNA]</scope>
    <source>
        <strain evidence="3">JCM 12485 / KCTC 12276 / FR1064</strain>
    </source>
</reference>
<evidence type="ECO:0000313" key="2">
    <source>
        <dbReference type="EMBL" id="AEP28582.1"/>
    </source>
</evidence>
<dbReference type="GO" id="GO:0006508">
    <property type="term" value="P:proteolysis"/>
    <property type="evidence" value="ECO:0007669"/>
    <property type="project" value="InterPro"/>
</dbReference>
<organism evidence="2 3">
    <name type="scientific">Glaciecola nitratireducens (strain JCM 12485 / KCTC 12276 / FR1064)</name>
    <dbReference type="NCBI Taxonomy" id="1085623"/>
    <lineage>
        <taxon>Bacteria</taxon>
        <taxon>Pseudomonadati</taxon>
        <taxon>Pseudomonadota</taxon>
        <taxon>Gammaproteobacteria</taxon>
        <taxon>Alteromonadales</taxon>
        <taxon>Alteromonadaceae</taxon>
        <taxon>Brumicola</taxon>
    </lineage>
</organism>
<dbReference type="EMBL" id="CP003060">
    <property type="protein sequence ID" value="AEP28582.1"/>
    <property type="molecule type" value="Genomic_DNA"/>
</dbReference>
<dbReference type="Proteomes" id="UP000009282">
    <property type="component" value="Chromosome"/>
</dbReference>
<dbReference type="PRINTS" id="PR00834">
    <property type="entry name" value="PROTEASES2C"/>
</dbReference>
<dbReference type="HOGENOM" id="CLU_609313_0_0_6"/>
<sequence length="421" mass="46907">MLGLKQYCIFFTLILCVSASQAADFAENLYTGYKEVLYQIKIIDNESGQKSTIGSGFIINGQGLAVTNYHVVSDFILYPDKNRIEVEDIDGKVSQASLVNFDVINDLALIRIQGDTLRSKYLPIATQLPTQGSTIYSLGNPHDLGMIVVPGTYNGLKQNSFYQKIHFTGSVNSGMSGGPVVNESGEAMGVNVATAGNQLGFLVPLNKLKALINKNKTIEIGDYKKIIAEQLQQNQQQLIAELTAVQWPKTPLGLADVPDAMADFITCWGGSNADDKEAQYLAVRKSCSLDQTIYISRRMQTGRVAANFEWYSSDKLNSFRFYNMIDEQMRMMTYQDGRSKEDFSEYQCQRDVMKNVNNVKFKSAICVKNYKEFDGLFDVLFVSATLDQSNASLVSLFYLSGISQASYKAFTPVFMDAISWQ</sequence>
<feature type="signal peptide" evidence="1">
    <location>
        <begin position="1"/>
        <end position="22"/>
    </location>
</feature>
<dbReference type="eggNOG" id="COG0265">
    <property type="taxonomic scope" value="Bacteria"/>
</dbReference>